<comment type="caution">
    <text evidence="2">The sequence shown here is derived from an EMBL/GenBank/DDBJ whole genome shotgun (WGS) entry which is preliminary data.</text>
</comment>
<dbReference type="GO" id="GO:0004803">
    <property type="term" value="F:transposase activity"/>
    <property type="evidence" value="ECO:0007669"/>
    <property type="project" value="InterPro"/>
</dbReference>
<evidence type="ECO:0000313" key="2">
    <source>
        <dbReference type="EMBL" id="HGT48182.1"/>
    </source>
</evidence>
<dbReference type="SMART" id="SM01321">
    <property type="entry name" value="Y1_Tnp"/>
    <property type="match status" value="1"/>
</dbReference>
<evidence type="ECO:0000259" key="1">
    <source>
        <dbReference type="SMART" id="SM01321"/>
    </source>
</evidence>
<dbReference type="NCBIfam" id="NF047646">
    <property type="entry name" value="REP_Tyr_transpos"/>
    <property type="match status" value="1"/>
</dbReference>
<reference evidence="2" key="1">
    <citation type="journal article" date="2020" name="mSystems">
        <title>Genome- and Community-Level Interaction Insights into Carbon Utilization and Element Cycling Functions of Hydrothermarchaeota in Hydrothermal Sediment.</title>
        <authorList>
            <person name="Zhou Z."/>
            <person name="Liu Y."/>
            <person name="Xu W."/>
            <person name="Pan J."/>
            <person name="Luo Z.H."/>
            <person name="Li M."/>
        </authorList>
    </citation>
    <scope>NUCLEOTIDE SEQUENCE [LARGE SCALE GENOMIC DNA]</scope>
    <source>
        <strain evidence="2">SpSt-500</strain>
    </source>
</reference>
<dbReference type="SUPFAM" id="SSF143422">
    <property type="entry name" value="Transposase IS200-like"/>
    <property type="match status" value="1"/>
</dbReference>
<dbReference type="Gene3D" id="3.30.70.1290">
    <property type="entry name" value="Transposase IS200-like"/>
    <property type="match status" value="1"/>
</dbReference>
<dbReference type="GO" id="GO:0006313">
    <property type="term" value="P:DNA transposition"/>
    <property type="evidence" value="ECO:0007669"/>
    <property type="project" value="InterPro"/>
</dbReference>
<gene>
    <name evidence="2" type="ORF">ENS56_09110</name>
</gene>
<dbReference type="PANTHER" id="PTHR36966:SF1">
    <property type="entry name" value="REP-ASSOCIATED TYROSINE TRANSPOSASE"/>
    <property type="match status" value="1"/>
</dbReference>
<accession>A0A832DIR7</accession>
<dbReference type="InterPro" id="IPR036515">
    <property type="entry name" value="Transposase_17_sf"/>
</dbReference>
<name>A0A832DIR7_9BACT</name>
<dbReference type="EMBL" id="DSVI01000010">
    <property type="protein sequence ID" value="HGT48182.1"/>
    <property type="molecule type" value="Genomic_DNA"/>
</dbReference>
<dbReference type="InterPro" id="IPR002686">
    <property type="entry name" value="Transposase_17"/>
</dbReference>
<dbReference type="Pfam" id="PF01797">
    <property type="entry name" value="Y1_Tnp"/>
    <property type="match status" value="1"/>
</dbReference>
<sequence length="197" mass="23657">MLERHFHRRNLPHLYYNEGEYFITFRLKNSLPLNEIKKLKDELEKKASSLSAKEKRLFIKYDELLDSGKFGIPLLKKNEIADIIKNIIHMFDGLYYNLICYCIMPNHVHLVFSIFNNEKSLSDIMKLIKGNSSIMINRFLNRRGNLWQPESFDRLIRDDKELYQFIKYVLLNPVKAKLVDDWQNWSHTYCHPDFIVL</sequence>
<organism evidence="2">
    <name type="scientific">Ignavibacterium album</name>
    <dbReference type="NCBI Taxonomy" id="591197"/>
    <lineage>
        <taxon>Bacteria</taxon>
        <taxon>Pseudomonadati</taxon>
        <taxon>Ignavibacteriota</taxon>
        <taxon>Ignavibacteria</taxon>
        <taxon>Ignavibacteriales</taxon>
        <taxon>Ignavibacteriaceae</taxon>
        <taxon>Ignavibacterium</taxon>
    </lineage>
</organism>
<proteinExistence type="predicted"/>
<protein>
    <recommendedName>
        <fullName evidence="1">Transposase IS200-like domain-containing protein</fullName>
    </recommendedName>
</protein>
<dbReference type="InterPro" id="IPR052715">
    <property type="entry name" value="RAYT_transposase"/>
</dbReference>
<dbReference type="AlphaFoldDB" id="A0A832DIR7"/>
<feature type="domain" description="Transposase IS200-like" evidence="1">
    <location>
        <begin position="16"/>
        <end position="172"/>
    </location>
</feature>
<dbReference type="PANTHER" id="PTHR36966">
    <property type="entry name" value="REP-ASSOCIATED TYROSINE TRANSPOSASE"/>
    <property type="match status" value="1"/>
</dbReference>
<dbReference type="GO" id="GO:0043565">
    <property type="term" value="F:sequence-specific DNA binding"/>
    <property type="evidence" value="ECO:0007669"/>
    <property type="project" value="TreeGrafter"/>
</dbReference>